<sequence>MNSTSWKDTLKKEKEVCNQIIFTARKLNPQITEEDLSYHLVLFFDSLYSNLVWQWEEGVILSLFETFVRLLSKQFLQRLGNSEPLYYQVIKDCHPNLKQIPNLFIPYLSNAISKVEDEKKEIYLKRCLSLLQNVQTMEELKIVLAVLYWASGKPEYREVVESCFPLLGDDLKTECKKILGIDETSIQSPFVPSIANQTPKGNFHFRSIPGYTLFGGTFTTVPKLYVNLGKVLVSSGESWYQLFVDEFGTSLYSIEPPMSPTITSSPTSNLWKQILAQKLDINSITSSIEKESYALYTLKHSYQLYLFYLGRT</sequence>
<comment type="caution">
    <text evidence="1">The sequence shown here is derived from an EMBL/GenBank/DDBJ whole genome shotgun (WGS) entry which is preliminary data.</text>
</comment>
<accession>A0A2P2DCF3</accession>
<dbReference type="OrthoDB" id="327624at2"/>
<keyword evidence="2" id="KW-1185">Reference proteome</keyword>
<evidence type="ECO:0000313" key="1">
    <source>
        <dbReference type="EMBL" id="GBF42310.1"/>
    </source>
</evidence>
<organism evidence="1 2">
    <name type="scientific">Leptospira ellinghausenii</name>
    <dbReference type="NCBI Taxonomy" id="1917822"/>
    <lineage>
        <taxon>Bacteria</taxon>
        <taxon>Pseudomonadati</taxon>
        <taxon>Spirochaetota</taxon>
        <taxon>Spirochaetia</taxon>
        <taxon>Leptospirales</taxon>
        <taxon>Leptospiraceae</taxon>
        <taxon>Leptospira</taxon>
    </lineage>
</organism>
<name>A0A2P2DCF3_9LEPT</name>
<dbReference type="Proteomes" id="UP000245206">
    <property type="component" value="Unassembled WGS sequence"/>
</dbReference>
<gene>
    <name evidence="1" type="ORF">LPTSP2_15970</name>
</gene>
<dbReference type="EMBL" id="BFAZ01000008">
    <property type="protein sequence ID" value="GBF42310.1"/>
    <property type="molecule type" value="Genomic_DNA"/>
</dbReference>
<protein>
    <submittedName>
        <fullName evidence="1">Uncharacterized protein</fullName>
    </submittedName>
</protein>
<evidence type="ECO:0000313" key="2">
    <source>
        <dbReference type="Proteomes" id="UP000245206"/>
    </source>
</evidence>
<dbReference type="AlphaFoldDB" id="A0A2P2DCF3"/>
<reference evidence="2" key="1">
    <citation type="journal article" date="2019" name="Microbiol. Immunol.">
        <title>Molecular and phenotypic characterization of Leptospira johnsonii sp. nov., Leptospira ellinghausenii sp. nov. and Leptospira ryugenii sp. nov. isolated from soil and water in Japan.</title>
        <authorList>
            <person name="Masuzawa T."/>
            <person name="Saito M."/>
            <person name="Nakao R."/>
            <person name="Nikaido Y."/>
            <person name="Matsumoto M."/>
            <person name="Ogawa M."/>
            <person name="Yokoyama M."/>
            <person name="Hidaka Y."/>
            <person name="Tomita J."/>
            <person name="Sakakibara K."/>
            <person name="Suzuki K."/>
            <person name="Yasuda S."/>
            <person name="Sato H."/>
            <person name="Yamaguchi M."/>
            <person name="Yoshida S.I."/>
            <person name="Koizumi N."/>
            <person name="Kawamura Y."/>
        </authorList>
    </citation>
    <scope>NUCLEOTIDE SEQUENCE [LARGE SCALE GENOMIC DNA]</scope>
    <source>
        <strain evidence="2">E18</strain>
    </source>
</reference>
<dbReference type="RefSeq" id="WP_108959415.1">
    <property type="nucleotide sequence ID" value="NZ_BFAZ01000008.1"/>
</dbReference>
<proteinExistence type="predicted"/>